<name>A0A5A8CSR6_CAFRO</name>
<dbReference type="SMART" id="SM00320">
    <property type="entry name" value="WD40"/>
    <property type="match status" value="4"/>
</dbReference>
<dbReference type="PANTHER" id="PTHR47201">
    <property type="entry name" value="BNAC09G30780D PROTEIN"/>
    <property type="match status" value="1"/>
</dbReference>
<evidence type="ECO:0000256" key="3">
    <source>
        <dbReference type="PROSITE-ProRule" id="PRU00221"/>
    </source>
</evidence>
<feature type="repeat" description="WD" evidence="3">
    <location>
        <begin position="190"/>
        <end position="232"/>
    </location>
</feature>
<keyword evidence="2" id="KW-0677">Repeat</keyword>
<dbReference type="Pfam" id="PF00400">
    <property type="entry name" value="WD40"/>
    <property type="match status" value="1"/>
</dbReference>
<dbReference type="GO" id="GO:0080008">
    <property type="term" value="C:Cul4-RING E3 ubiquitin ligase complex"/>
    <property type="evidence" value="ECO:0007669"/>
    <property type="project" value="InterPro"/>
</dbReference>
<dbReference type="GO" id="GO:0071493">
    <property type="term" value="P:cellular response to UV-B"/>
    <property type="evidence" value="ECO:0007669"/>
    <property type="project" value="InterPro"/>
</dbReference>
<dbReference type="InterPro" id="IPR001680">
    <property type="entry name" value="WD40_rpt"/>
</dbReference>
<dbReference type="PROSITE" id="PS50294">
    <property type="entry name" value="WD_REPEATS_REGION"/>
    <property type="match status" value="1"/>
</dbReference>
<gene>
    <name evidence="4" type="ORF">FNF31_05935</name>
</gene>
<dbReference type="EMBL" id="VLTM01000083">
    <property type="protein sequence ID" value="KAA0156165.1"/>
    <property type="molecule type" value="Genomic_DNA"/>
</dbReference>
<evidence type="ECO:0000256" key="1">
    <source>
        <dbReference type="ARBA" id="ARBA00022574"/>
    </source>
</evidence>
<keyword evidence="1 3" id="KW-0853">WD repeat</keyword>
<dbReference type="InterPro" id="IPR046377">
    <property type="entry name" value="DHU1"/>
</dbReference>
<dbReference type="InterPro" id="IPR019775">
    <property type="entry name" value="WD40_repeat_CS"/>
</dbReference>
<dbReference type="InterPro" id="IPR036322">
    <property type="entry name" value="WD40_repeat_dom_sf"/>
</dbReference>
<dbReference type="PANTHER" id="PTHR47201:SF1">
    <property type="entry name" value="PROTEIN DWD HYPERSENSITIVE TO UV-B 1"/>
    <property type="match status" value="1"/>
</dbReference>
<evidence type="ECO:0000256" key="2">
    <source>
        <dbReference type="ARBA" id="ARBA00022737"/>
    </source>
</evidence>
<dbReference type="Gene3D" id="2.130.10.10">
    <property type="entry name" value="YVTN repeat-like/Quinoprotein amine dehydrogenase"/>
    <property type="match status" value="2"/>
</dbReference>
<sequence length="383" mass="41979">MLESFGPRQFEYNPRHESLLAVGTVTGEVLVVDHDRGVPIGSFSRAGRSPRDAILGVSWLSSRPDVFVTGSAKGLTRVHRVRTGPSLCGDLDAMSDAAAPSKERWLESLTWQSARGLPSGEVVDEASWRATMGCAPAPNECHITSTTLSQYADLTSVHVNSTDEKLLCSGYSNDVSVYDIETGKRAVHFRSAHTAHINIARFAHESPNVMATSSFDKTIKVWDLRTPKRPNYTIKSERGFVMIAFSPNDLTLLGSAVDNEVTLFSSMDGRRLLGLDAARTGNRDNYTRSYFMDGGDVIVCGSSEQRTLRYFCAHTGEFLDSTELFPGRSHSSLFVQSLRGSPHRQGESVVLVNHRDSAHGLCMIKTRRMTSRPPLGIEAEPAG</sequence>
<comment type="caution">
    <text evidence="4">The sequence shown here is derived from an EMBL/GenBank/DDBJ whole genome shotgun (WGS) entry which is preliminary data.</text>
</comment>
<protein>
    <submittedName>
        <fullName evidence="4">Uncharacterized protein</fullName>
    </submittedName>
</protein>
<dbReference type="SUPFAM" id="SSF50978">
    <property type="entry name" value="WD40 repeat-like"/>
    <property type="match status" value="1"/>
</dbReference>
<evidence type="ECO:0000313" key="5">
    <source>
        <dbReference type="Proteomes" id="UP000325113"/>
    </source>
</evidence>
<proteinExistence type="predicted"/>
<accession>A0A5A8CSR6</accession>
<evidence type="ECO:0000313" key="4">
    <source>
        <dbReference type="EMBL" id="KAA0156165.1"/>
    </source>
</evidence>
<organism evidence="4 5">
    <name type="scientific">Cafeteria roenbergensis</name>
    <name type="common">Marine flagellate</name>
    <dbReference type="NCBI Taxonomy" id="33653"/>
    <lineage>
        <taxon>Eukaryota</taxon>
        <taxon>Sar</taxon>
        <taxon>Stramenopiles</taxon>
        <taxon>Bigyra</taxon>
        <taxon>Opalozoa</taxon>
        <taxon>Bicosoecida</taxon>
        <taxon>Cafeteriaceae</taxon>
        <taxon>Cafeteria</taxon>
    </lineage>
</organism>
<dbReference type="InterPro" id="IPR015943">
    <property type="entry name" value="WD40/YVTN_repeat-like_dom_sf"/>
</dbReference>
<dbReference type="PROSITE" id="PS50082">
    <property type="entry name" value="WD_REPEATS_2"/>
    <property type="match status" value="1"/>
</dbReference>
<dbReference type="AlphaFoldDB" id="A0A5A8CSR6"/>
<dbReference type="PROSITE" id="PS00678">
    <property type="entry name" value="WD_REPEATS_1"/>
    <property type="match status" value="1"/>
</dbReference>
<reference evidence="4 5" key="1">
    <citation type="submission" date="2019-07" db="EMBL/GenBank/DDBJ databases">
        <title>Genomes of Cafeteria roenbergensis.</title>
        <authorList>
            <person name="Fischer M.G."/>
            <person name="Hackl T."/>
            <person name="Roman M."/>
        </authorList>
    </citation>
    <scope>NUCLEOTIDE SEQUENCE [LARGE SCALE GENOMIC DNA]</scope>
    <source>
        <strain evidence="4 5">Cflag</strain>
    </source>
</reference>
<dbReference type="Proteomes" id="UP000325113">
    <property type="component" value="Unassembled WGS sequence"/>
</dbReference>